<reference evidence="2 3" key="1">
    <citation type="submission" date="2024-09" db="EMBL/GenBank/DDBJ databases">
        <authorList>
            <person name="Pan X."/>
        </authorList>
    </citation>
    <scope>NUCLEOTIDE SEQUENCE [LARGE SCALE GENOMIC DNA]</scope>
    <source>
        <strain evidence="2 3">B2969</strain>
    </source>
</reference>
<keyword evidence="1" id="KW-0812">Transmembrane</keyword>
<evidence type="ECO:0000313" key="2">
    <source>
        <dbReference type="EMBL" id="MFH8249892.1"/>
    </source>
</evidence>
<dbReference type="Pfam" id="PF11292">
    <property type="entry name" value="DUF3093"/>
    <property type="match status" value="1"/>
</dbReference>
<comment type="caution">
    <text evidence="2">The sequence shown here is derived from an EMBL/GenBank/DDBJ whole genome shotgun (WGS) entry which is preliminary data.</text>
</comment>
<evidence type="ECO:0000256" key="1">
    <source>
        <dbReference type="SAM" id="Phobius"/>
    </source>
</evidence>
<evidence type="ECO:0000313" key="3">
    <source>
        <dbReference type="Proteomes" id="UP001610861"/>
    </source>
</evidence>
<gene>
    <name evidence="2" type="ORF">ACH3VR_05940</name>
</gene>
<dbReference type="Proteomes" id="UP001610861">
    <property type="component" value="Unassembled WGS sequence"/>
</dbReference>
<accession>A0ABW7Q6N9</accession>
<keyword evidence="1" id="KW-1133">Transmembrane helix</keyword>
<name>A0ABW7Q6N9_9MICO</name>
<sequence length="166" mass="16894">MQKTAGSGVGADAPPLFRERLSPSLWVLVGAAVVAPMAALVFAPIDTTAALVAGIVAGVAFVTLLIAGSPVVAVRDGMLHAGRARIPVELLGDPAIATGEDARNARGPGLDPRAWHVIRGGIDGVVVVSVDDPDDPTPVWVVSSRTPDRLAAAIRKAQAASRTASE</sequence>
<keyword evidence="3" id="KW-1185">Reference proteome</keyword>
<proteinExistence type="predicted"/>
<organism evidence="2 3">
    <name type="scientific">Microbacterium alkaliflavum</name>
    <dbReference type="NCBI Taxonomy" id="3248839"/>
    <lineage>
        <taxon>Bacteria</taxon>
        <taxon>Bacillati</taxon>
        <taxon>Actinomycetota</taxon>
        <taxon>Actinomycetes</taxon>
        <taxon>Micrococcales</taxon>
        <taxon>Microbacteriaceae</taxon>
        <taxon>Microbacterium</taxon>
    </lineage>
</organism>
<feature type="transmembrane region" description="Helical" evidence="1">
    <location>
        <begin position="51"/>
        <end position="74"/>
    </location>
</feature>
<feature type="transmembrane region" description="Helical" evidence="1">
    <location>
        <begin position="25"/>
        <end position="45"/>
    </location>
</feature>
<keyword evidence="1" id="KW-0472">Membrane</keyword>
<protein>
    <submittedName>
        <fullName evidence="2">DUF3093 domain-containing protein</fullName>
    </submittedName>
</protein>
<dbReference type="InterPro" id="IPR021443">
    <property type="entry name" value="DUF3093"/>
</dbReference>
<dbReference type="EMBL" id="JBIQWL010000002">
    <property type="protein sequence ID" value="MFH8249892.1"/>
    <property type="molecule type" value="Genomic_DNA"/>
</dbReference>
<dbReference type="RefSeq" id="WP_396639845.1">
    <property type="nucleotide sequence ID" value="NZ_JBIQWL010000002.1"/>
</dbReference>